<keyword evidence="2" id="KW-1185">Reference proteome</keyword>
<dbReference type="Proteomes" id="UP001362999">
    <property type="component" value="Unassembled WGS sequence"/>
</dbReference>
<protein>
    <submittedName>
        <fullName evidence="1">Uncharacterized protein</fullName>
    </submittedName>
</protein>
<proteinExistence type="predicted"/>
<name>A0AAW0DQC8_9AGAR</name>
<gene>
    <name evidence="1" type="ORF">R3P38DRAFT_3577189</name>
</gene>
<reference evidence="1 2" key="1">
    <citation type="journal article" date="2024" name="J Genomics">
        <title>Draft genome sequencing and assembly of Favolaschia claudopus CIRM-BRFM 2984 isolated from oak limbs.</title>
        <authorList>
            <person name="Navarro D."/>
            <person name="Drula E."/>
            <person name="Chaduli D."/>
            <person name="Cazenave R."/>
            <person name="Ahrendt S."/>
            <person name="Wang J."/>
            <person name="Lipzen A."/>
            <person name="Daum C."/>
            <person name="Barry K."/>
            <person name="Grigoriev I.V."/>
            <person name="Favel A."/>
            <person name="Rosso M.N."/>
            <person name="Martin F."/>
        </authorList>
    </citation>
    <scope>NUCLEOTIDE SEQUENCE [LARGE SCALE GENOMIC DNA]</scope>
    <source>
        <strain evidence="1 2">CIRM-BRFM 2984</strain>
    </source>
</reference>
<sequence>MAYPLEPFVPPQNLFFDSASLDEPKMNLLSNYFHWNCNWLSISTLDKFQICKFYCDLRRELSLKAYRFPVKVRNSNPDPNGMGAPRLSPISFNRLASFETVGSGRLHSGVDLLLVHSRYQYPMSGYGTLHLGFGRPMSADAKRRDPGASDCYISSRQLEVQPGNTHITTPAPTCGVVPNLNLGLTRPQSIEYLSLKRFEATASHQGPSLRHGRPRRYEPFERTFGIGHIVPSLDQSQSGLTLGFYASRCPWKDLLDGRNVPKSRNQNEREKMLLPPLPRDRPAYKLSGVAVTGQI</sequence>
<evidence type="ECO:0000313" key="2">
    <source>
        <dbReference type="Proteomes" id="UP001362999"/>
    </source>
</evidence>
<evidence type="ECO:0000313" key="1">
    <source>
        <dbReference type="EMBL" id="KAK7053787.1"/>
    </source>
</evidence>
<organism evidence="1 2">
    <name type="scientific">Favolaschia claudopus</name>
    <dbReference type="NCBI Taxonomy" id="2862362"/>
    <lineage>
        <taxon>Eukaryota</taxon>
        <taxon>Fungi</taxon>
        <taxon>Dikarya</taxon>
        <taxon>Basidiomycota</taxon>
        <taxon>Agaricomycotina</taxon>
        <taxon>Agaricomycetes</taxon>
        <taxon>Agaricomycetidae</taxon>
        <taxon>Agaricales</taxon>
        <taxon>Marasmiineae</taxon>
        <taxon>Mycenaceae</taxon>
        <taxon>Favolaschia</taxon>
    </lineage>
</organism>
<dbReference type="AlphaFoldDB" id="A0AAW0DQC8"/>
<dbReference type="EMBL" id="JAWWNJ010000006">
    <property type="protein sequence ID" value="KAK7053787.1"/>
    <property type="molecule type" value="Genomic_DNA"/>
</dbReference>
<comment type="caution">
    <text evidence="1">The sequence shown here is derived from an EMBL/GenBank/DDBJ whole genome shotgun (WGS) entry which is preliminary data.</text>
</comment>
<accession>A0AAW0DQC8</accession>